<protein>
    <submittedName>
        <fullName evidence="2">Uncharacterized protein</fullName>
    </submittedName>
</protein>
<name>A0AAD7W0P6_9TELE</name>
<feature type="region of interest" description="Disordered" evidence="1">
    <location>
        <begin position="1"/>
        <end position="24"/>
    </location>
</feature>
<keyword evidence="3" id="KW-1185">Reference proteome</keyword>
<comment type="caution">
    <text evidence="2">The sequence shown here is derived from an EMBL/GenBank/DDBJ whole genome shotgun (WGS) entry which is preliminary data.</text>
</comment>
<evidence type="ECO:0000313" key="2">
    <source>
        <dbReference type="EMBL" id="KAJ8367629.1"/>
    </source>
</evidence>
<dbReference type="Proteomes" id="UP001221898">
    <property type="component" value="Unassembled WGS sequence"/>
</dbReference>
<dbReference type="EMBL" id="JAINUG010000463">
    <property type="protein sequence ID" value="KAJ8367629.1"/>
    <property type="molecule type" value="Genomic_DNA"/>
</dbReference>
<sequence length="128" mass="14345">MREVRLTDDSLTFHQPNLGSGAEVPNQLPSAHVRQHSVQENIRFPSAVGLAIITHFSPNLQEKKRMRTEQSKLFTPLPIGGLSSRHTQQWVIYLFAQSNGRPSLLQDGLWRRRAAMLGLSLGNQHIAG</sequence>
<reference evidence="2" key="1">
    <citation type="journal article" date="2023" name="Science">
        <title>Genome structures resolve the early diversification of teleost fishes.</title>
        <authorList>
            <person name="Parey E."/>
            <person name="Louis A."/>
            <person name="Montfort J."/>
            <person name="Bouchez O."/>
            <person name="Roques C."/>
            <person name="Iampietro C."/>
            <person name="Lluch J."/>
            <person name="Castinel A."/>
            <person name="Donnadieu C."/>
            <person name="Desvignes T."/>
            <person name="Floi Bucao C."/>
            <person name="Jouanno E."/>
            <person name="Wen M."/>
            <person name="Mejri S."/>
            <person name="Dirks R."/>
            <person name="Jansen H."/>
            <person name="Henkel C."/>
            <person name="Chen W.J."/>
            <person name="Zahm M."/>
            <person name="Cabau C."/>
            <person name="Klopp C."/>
            <person name="Thompson A.W."/>
            <person name="Robinson-Rechavi M."/>
            <person name="Braasch I."/>
            <person name="Lecointre G."/>
            <person name="Bobe J."/>
            <person name="Postlethwait J.H."/>
            <person name="Berthelot C."/>
            <person name="Roest Crollius H."/>
            <person name="Guiguen Y."/>
        </authorList>
    </citation>
    <scope>NUCLEOTIDE SEQUENCE</scope>
    <source>
        <strain evidence="2">NC1722</strain>
    </source>
</reference>
<evidence type="ECO:0000313" key="3">
    <source>
        <dbReference type="Proteomes" id="UP001221898"/>
    </source>
</evidence>
<dbReference type="AlphaFoldDB" id="A0AAD7W0P6"/>
<feature type="compositionally biased region" description="Polar residues" evidence="1">
    <location>
        <begin position="9"/>
        <end position="18"/>
    </location>
</feature>
<evidence type="ECO:0000256" key="1">
    <source>
        <dbReference type="SAM" id="MobiDB-lite"/>
    </source>
</evidence>
<accession>A0AAD7W0P6</accession>
<gene>
    <name evidence="2" type="ORF">AAFF_G00314160</name>
</gene>
<organism evidence="2 3">
    <name type="scientific">Aldrovandia affinis</name>
    <dbReference type="NCBI Taxonomy" id="143900"/>
    <lineage>
        <taxon>Eukaryota</taxon>
        <taxon>Metazoa</taxon>
        <taxon>Chordata</taxon>
        <taxon>Craniata</taxon>
        <taxon>Vertebrata</taxon>
        <taxon>Euteleostomi</taxon>
        <taxon>Actinopterygii</taxon>
        <taxon>Neopterygii</taxon>
        <taxon>Teleostei</taxon>
        <taxon>Notacanthiformes</taxon>
        <taxon>Halosauridae</taxon>
        <taxon>Aldrovandia</taxon>
    </lineage>
</organism>
<proteinExistence type="predicted"/>